<evidence type="ECO:0000313" key="6">
    <source>
        <dbReference type="EMBL" id="GGF89211.1"/>
    </source>
</evidence>
<feature type="transmembrane region" description="Helical" evidence="4">
    <location>
        <begin position="53"/>
        <end position="75"/>
    </location>
</feature>
<keyword evidence="3 4" id="KW-0472">Membrane</keyword>
<keyword evidence="7" id="KW-1185">Reference proteome</keyword>
<dbReference type="PROSITE" id="PS50850">
    <property type="entry name" value="MFS"/>
    <property type="match status" value="1"/>
</dbReference>
<feature type="transmembrane region" description="Helical" evidence="4">
    <location>
        <begin position="249"/>
        <end position="275"/>
    </location>
</feature>
<dbReference type="PANTHER" id="PTHR43129:SF1">
    <property type="entry name" value="FOSMIDOMYCIN RESISTANCE PROTEIN"/>
    <property type="match status" value="1"/>
</dbReference>
<keyword evidence="1 4" id="KW-0812">Transmembrane</keyword>
<dbReference type="PANTHER" id="PTHR43129">
    <property type="entry name" value="FOSMIDOMYCIN RESISTANCE PROTEIN"/>
    <property type="match status" value="1"/>
</dbReference>
<dbReference type="Proteomes" id="UP000606044">
    <property type="component" value="Unassembled WGS sequence"/>
</dbReference>
<dbReference type="AlphaFoldDB" id="A0A917FJM5"/>
<dbReference type="SUPFAM" id="SSF103473">
    <property type="entry name" value="MFS general substrate transporter"/>
    <property type="match status" value="1"/>
</dbReference>
<dbReference type="EMBL" id="BMCT01000014">
    <property type="protein sequence ID" value="GGF89211.1"/>
    <property type="molecule type" value="Genomic_DNA"/>
</dbReference>
<feature type="transmembrane region" description="Helical" evidence="4">
    <location>
        <begin position="348"/>
        <end position="368"/>
    </location>
</feature>
<dbReference type="InterPro" id="IPR036259">
    <property type="entry name" value="MFS_trans_sf"/>
</dbReference>
<dbReference type="InterPro" id="IPR020846">
    <property type="entry name" value="MFS_dom"/>
</dbReference>
<reference evidence="6" key="2">
    <citation type="submission" date="2020-09" db="EMBL/GenBank/DDBJ databases">
        <authorList>
            <person name="Sun Q."/>
            <person name="Sedlacek I."/>
        </authorList>
    </citation>
    <scope>NUCLEOTIDE SEQUENCE</scope>
    <source>
        <strain evidence="6">CCM 7897</strain>
    </source>
</reference>
<evidence type="ECO:0000256" key="2">
    <source>
        <dbReference type="ARBA" id="ARBA00022989"/>
    </source>
</evidence>
<evidence type="ECO:0000259" key="5">
    <source>
        <dbReference type="PROSITE" id="PS50850"/>
    </source>
</evidence>
<sequence length="400" mass="41771">MSVAAARLSAPPRESTTIAAVGTAHFTSHLLQLAFAPLFLTMHEELGVSFTELGLILTCFYLASGSGQVLAGILVDRFGAHRLLLGGMVLHAVSIAAMGLVPSYWMLLPLALLAGLGNAVYHPADLSILSHRIPQARLGKAFAVHVMAASIGFAVSPLASGAIALAFGWRAALMGMGGIALLITVALFLIRPALHTPSHGHVTDGPPPPSFMKVLLTPVVMLAFLYFFLTSMALVGIQNFAIAALQEGFAISVGFATMAMTVYQLSTAAGVMMGGFVADRATHHHRVAMTGLALSAVFAALIPLGQQPAWATGGLLVCIGLSLGITLPSRDVLVRRTAPKGATGKVFGVVYSGFDVGSLLAPLMYGAIMDHHMPRMLFLAAAVPFCLAIVTAMGVRQRRA</sequence>
<evidence type="ECO:0000256" key="4">
    <source>
        <dbReference type="SAM" id="Phobius"/>
    </source>
</evidence>
<dbReference type="InterPro" id="IPR011701">
    <property type="entry name" value="MFS"/>
</dbReference>
<feature type="transmembrane region" description="Helical" evidence="4">
    <location>
        <begin position="374"/>
        <end position="395"/>
    </location>
</feature>
<name>A0A917FJM5_9HYPH</name>
<gene>
    <name evidence="6" type="ORF">GCM10007301_56400</name>
</gene>
<evidence type="ECO:0000256" key="3">
    <source>
        <dbReference type="ARBA" id="ARBA00023136"/>
    </source>
</evidence>
<feature type="transmembrane region" description="Helical" evidence="4">
    <location>
        <begin position="173"/>
        <end position="194"/>
    </location>
</feature>
<keyword evidence="2 4" id="KW-1133">Transmembrane helix</keyword>
<feature type="transmembrane region" description="Helical" evidence="4">
    <location>
        <begin position="310"/>
        <end position="327"/>
    </location>
</feature>
<dbReference type="GO" id="GO:0005886">
    <property type="term" value="C:plasma membrane"/>
    <property type="evidence" value="ECO:0007669"/>
    <property type="project" value="TreeGrafter"/>
</dbReference>
<reference evidence="6" key="1">
    <citation type="journal article" date="2014" name="Int. J. Syst. Evol. Microbiol.">
        <title>Complete genome sequence of Corynebacterium casei LMG S-19264T (=DSM 44701T), isolated from a smear-ripened cheese.</title>
        <authorList>
            <consortium name="US DOE Joint Genome Institute (JGI-PGF)"/>
            <person name="Walter F."/>
            <person name="Albersmeier A."/>
            <person name="Kalinowski J."/>
            <person name="Ruckert C."/>
        </authorList>
    </citation>
    <scope>NUCLEOTIDE SEQUENCE</scope>
    <source>
        <strain evidence="6">CCM 7897</strain>
    </source>
</reference>
<accession>A0A917FJM5</accession>
<dbReference type="RefSeq" id="WP_188584215.1">
    <property type="nucleotide sequence ID" value="NZ_BMCT01000014.1"/>
</dbReference>
<dbReference type="GO" id="GO:0022857">
    <property type="term" value="F:transmembrane transporter activity"/>
    <property type="evidence" value="ECO:0007669"/>
    <property type="project" value="InterPro"/>
</dbReference>
<dbReference type="Gene3D" id="1.20.1250.20">
    <property type="entry name" value="MFS general substrate transporter like domains"/>
    <property type="match status" value="1"/>
</dbReference>
<evidence type="ECO:0000313" key="7">
    <source>
        <dbReference type="Proteomes" id="UP000606044"/>
    </source>
</evidence>
<feature type="transmembrane region" description="Helical" evidence="4">
    <location>
        <begin position="215"/>
        <end position="237"/>
    </location>
</feature>
<comment type="caution">
    <text evidence="6">The sequence shown here is derived from an EMBL/GenBank/DDBJ whole genome shotgun (WGS) entry which is preliminary data.</text>
</comment>
<evidence type="ECO:0000256" key="1">
    <source>
        <dbReference type="ARBA" id="ARBA00022692"/>
    </source>
</evidence>
<feature type="domain" description="Major facilitator superfamily (MFS) profile" evidence="5">
    <location>
        <begin position="17"/>
        <end position="399"/>
    </location>
</feature>
<feature type="transmembrane region" description="Helical" evidence="4">
    <location>
        <begin position="82"/>
        <end position="98"/>
    </location>
</feature>
<dbReference type="Pfam" id="PF07690">
    <property type="entry name" value="MFS_1"/>
    <property type="match status" value="1"/>
</dbReference>
<feature type="transmembrane region" description="Helical" evidence="4">
    <location>
        <begin position="142"/>
        <end position="167"/>
    </location>
</feature>
<organism evidence="6 7">
    <name type="scientific">Azorhizobium oxalatiphilum</name>
    <dbReference type="NCBI Taxonomy" id="980631"/>
    <lineage>
        <taxon>Bacteria</taxon>
        <taxon>Pseudomonadati</taxon>
        <taxon>Pseudomonadota</taxon>
        <taxon>Alphaproteobacteria</taxon>
        <taxon>Hyphomicrobiales</taxon>
        <taxon>Xanthobacteraceae</taxon>
        <taxon>Azorhizobium</taxon>
    </lineage>
</organism>
<proteinExistence type="predicted"/>
<protein>
    <submittedName>
        <fullName evidence="6">MFS transporter</fullName>
    </submittedName>
</protein>